<name>A0A3P7GAT1_WUCBA</name>
<dbReference type="OrthoDB" id="16464at2759"/>
<evidence type="ECO:0000259" key="2">
    <source>
        <dbReference type="Pfam" id="PF01370"/>
    </source>
</evidence>
<evidence type="ECO:0000256" key="1">
    <source>
        <dbReference type="ARBA" id="ARBA00007637"/>
    </source>
</evidence>
<dbReference type="InterPro" id="IPR001509">
    <property type="entry name" value="Epimerase_deHydtase"/>
</dbReference>
<dbReference type="Proteomes" id="UP000270924">
    <property type="component" value="Unassembled WGS sequence"/>
</dbReference>
<dbReference type="PANTHER" id="PTHR43000">
    <property type="entry name" value="DTDP-D-GLUCOSE 4,6-DEHYDRATASE-RELATED"/>
    <property type="match status" value="1"/>
</dbReference>
<dbReference type="Gene3D" id="3.40.50.720">
    <property type="entry name" value="NAD(P)-binding Rossmann-like Domain"/>
    <property type="match status" value="3"/>
</dbReference>
<dbReference type="SUPFAM" id="SSF51735">
    <property type="entry name" value="NAD(P)-binding Rossmann-fold domains"/>
    <property type="match status" value="3"/>
</dbReference>
<evidence type="ECO:0000259" key="3">
    <source>
        <dbReference type="Pfam" id="PF16363"/>
    </source>
</evidence>
<dbReference type="Pfam" id="PF01370">
    <property type="entry name" value="Epimerase"/>
    <property type="match status" value="1"/>
</dbReference>
<evidence type="ECO:0000313" key="4">
    <source>
        <dbReference type="EMBL" id="VDM19562.1"/>
    </source>
</evidence>
<dbReference type="InterPro" id="IPR016040">
    <property type="entry name" value="NAD(P)-bd_dom"/>
</dbReference>
<organism evidence="4 5">
    <name type="scientific">Wuchereria bancrofti</name>
    <dbReference type="NCBI Taxonomy" id="6293"/>
    <lineage>
        <taxon>Eukaryota</taxon>
        <taxon>Metazoa</taxon>
        <taxon>Ecdysozoa</taxon>
        <taxon>Nematoda</taxon>
        <taxon>Chromadorea</taxon>
        <taxon>Rhabditida</taxon>
        <taxon>Spirurina</taxon>
        <taxon>Spiruromorpha</taxon>
        <taxon>Filarioidea</taxon>
        <taxon>Onchocercidae</taxon>
        <taxon>Wuchereria</taxon>
    </lineage>
</organism>
<dbReference type="AlphaFoldDB" id="A0A3P7GAT1"/>
<dbReference type="InterPro" id="IPR036291">
    <property type="entry name" value="NAD(P)-bd_dom_sf"/>
</dbReference>
<dbReference type="GO" id="GO:0003824">
    <property type="term" value="F:catalytic activity"/>
    <property type="evidence" value="ECO:0007669"/>
    <property type="project" value="UniProtKB-ARBA"/>
</dbReference>
<evidence type="ECO:0008006" key="6">
    <source>
        <dbReference type="Google" id="ProtNLM"/>
    </source>
</evidence>
<protein>
    <recommendedName>
        <fullName evidence="6">NAD(P)-bd_dom domain-containing protein</fullName>
    </recommendedName>
</protein>
<reference evidence="4 5" key="1">
    <citation type="submission" date="2018-11" db="EMBL/GenBank/DDBJ databases">
        <authorList>
            <consortium name="Pathogen Informatics"/>
        </authorList>
    </citation>
    <scope>NUCLEOTIDE SEQUENCE [LARGE SCALE GENOMIC DNA]</scope>
</reference>
<proteinExistence type="inferred from homology"/>
<accession>A0A3P7GAT1</accession>
<gene>
    <name evidence="4" type="ORF">WBA_LOCUS10649</name>
</gene>
<dbReference type="OMA" id="TYFEMNV"/>
<comment type="similarity">
    <text evidence="1">Belongs to the NAD(P)-dependent epimerase/dehydratase family.</text>
</comment>
<evidence type="ECO:0000313" key="5">
    <source>
        <dbReference type="Proteomes" id="UP000270924"/>
    </source>
</evidence>
<keyword evidence="5" id="KW-1185">Reference proteome</keyword>
<sequence>MSIYTPRNVLVTGGCGFIGSNFVNYIFRAWPQTNIVNIDKLTLNSDVFYVNEEVIESSRYKLVTADIRNCALVGRILNENKAIPFESKFLNQIYRTNKIHEETYMYLQYYAFSLATPLIKELVKHTAWKYFPLTISSSIEFISIDTVIHFAADCTSTRCYNDPVESIENNVIALIQFMECIQSYKEVERFLHISTDEVYGDSNLVADEKGKVEDAVLLPGNPYAATKAACESYAHICCDLFAMPIIILRINNIYGPNQWDIKVIPRFIKLAKNMEKFTVQGSGKQLRSWLYVDDAAEGIRKAVESGKIHEIYNIGTYFEMNVIDLAHVIQAEVDRQLGRSPTPVEFVGILDRPYNDLRYLLDYSKISLDTGWSPQVSFEEGISRVVASTLNLPKKSQKMAVVIYGGKGWIGQQCCNKLLERKIHFTLAKCRIGKNSDKEVLDELNNIFCTHVLCCMGRTHGGKFKTVEYLEGGPNQTFENIRDNLYSTLTLARICQTLGLHFTYVGTGYIFAYDQEHPIGGKGFTDDDLPTFFGNSYSIVKGFTDRMIQQYQGGIKECLNARITLPLNFCLDEERNLLTKILEYKQIFDIPVSITILDDCIPALIDLMESRVGGNLNLVNPQPISFSQILELYKEIVCSDFHHYELLDANDDKYRELCTTKGNCALDTSKLEKLYPKIPNSFDSLRKGFMKIRDNLK</sequence>
<dbReference type="FunCoup" id="A0A3P7GAT1">
    <property type="interactions" value="764"/>
</dbReference>
<feature type="domain" description="NAD-dependent epimerase/dehydratase" evidence="2">
    <location>
        <begin position="401"/>
        <end position="552"/>
    </location>
</feature>
<dbReference type="InParanoid" id="A0A3P7GAT1"/>
<feature type="domain" description="NAD(P)-binding" evidence="3">
    <location>
        <begin position="137"/>
        <end position="384"/>
    </location>
</feature>
<dbReference type="EMBL" id="UYWW01012198">
    <property type="protein sequence ID" value="VDM19562.1"/>
    <property type="molecule type" value="Genomic_DNA"/>
</dbReference>
<dbReference type="Pfam" id="PF16363">
    <property type="entry name" value="GDP_Man_Dehyd"/>
    <property type="match status" value="1"/>
</dbReference>